<feature type="domain" description="Clp1 P-loop" evidence="9">
    <location>
        <begin position="135"/>
        <end position="323"/>
    </location>
</feature>
<feature type="binding site" evidence="6">
    <location>
        <position position="30"/>
    </location>
    <ligand>
        <name>ATP</name>
        <dbReference type="ChEBI" id="CHEBI:30616"/>
    </ligand>
</feature>
<evidence type="ECO:0000259" key="9">
    <source>
        <dbReference type="Pfam" id="PF16575"/>
    </source>
</evidence>
<reference evidence="10" key="1">
    <citation type="submission" date="2022-03" db="EMBL/GenBank/DDBJ databases">
        <title>A functionally conserved STORR gene fusion in Papaver species that diverged 16.8 million years ago.</title>
        <authorList>
            <person name="Catania T."/>
        </authorList>
    </citation>
    <scope>NUCLEOTIDE SEQUENCE</scope>
    <source>
        <strain evidence="10">S-191538</strain>
    </source>
</reference>
<dbReference type="InterPro" id="IPR010655">
    <property type="entry name" value="Clp1_C"/>
</dbReference>
<keyword evidence="3 6" id="KW-0547">Nucleotide-binding</keyword>
<sequence length="440" mass="47692">MAYGGAGIGGMSSIPSSTSIRQVKLDKESELRIEVGIDSPLKLRLVNGTAEIFGTELPPEIWISYPPRLKFAVFTWYGATIEMDGVTETDYTADETPMVSYVNVHAVLEGRRSRAKAASTDDPGSSQGPRVIVIGPTDSGKSSLSAMLLSWAAKLGWKPTFVDLDIGQGSITIPGCIAATPVEMPIDPVEGIPLEMSLAYYFGHPTPTVNPDFYKVLVKELAQILERQFAGNAESRAAGMVINTMGWVEGLGYELLLHSIDTLNANVVLVIGQDKLCSMLKDVLRKKPNVDVVKLQKSGGVVSRNAKVRQKARGFRIREYFYGLTNDISPHSNVANFSDLHVYKIGGGPQAPRSALPIGAEPTADPTRLVPVSNHRDLLHQILAVSYAKEPSEIISSNVAGFIYVADIDVQKKTTTYLAPSLGELPSKYLIMGTLTWVET</sequence>
<dbReference type="InterPro" id="IPR032319">
    <property type="entry name" value="CLP1_P"/>
</dbReference>
<keyword evidence="5 6" id="KW-0539">Nucleus</keyword>
<evidence type="ECO:0000256" key="5">
    <source>
        <dbReference type="ARBA" id="ARBA00023242"/>
    </source>
</evidence>
<evidence type="ECO:0000259" key="7">
    <source>
        <dbReference type="Pfam" id="PF06807"/>
    </source>
</evidence>
<dbReference type="EMBL" id="JAJJMA010245039">
    <property type="protein sequence ID" value="MCL7043292.1"/>
    <property type="molecule type" value="Genomic_DNA"/>
</dbReference>
<keyword evidence="4 6" id="KW-0067">ATP-binding</keyword>
<accession>A0AA41VL56</accession>
<evidence type="ECO:0000256" key="1">
    <source>
        <dbReference type="ARBA" id="ARBA00004123"/>
    </source>
</evidence>
<dbReference type="HAMAP" id="MF_03035">
    <property type="entry name" value="Clp1"/>
    <property type="match status" value="1"/>
</dbReference>
<keyword evidence="2 6" id="KW-0507">mRNA processing</keyword>
<dbReference type="PANTHER" id="PTHR12755">
    <property type="entry name" value="CLEAVAGE/POLYADENYLATION FACTOR IA SUBUNIT CLP1P"/>
    <property type="match status" value="1"/>
</dbReference>
<proteinExistence type="inferred from homology"/>
<dbReference type="FunFam" id="2.40.30.330:FF:000002">
    <property type="entry name" value="Protein CLP1 homolog"/>
    <property type="match status" value="1"/>
</dbReference>
<dbReference type="GO" id="GO:0031124">
    <property type="term" value="P:mRNA 3'-end processing"/>
    <property type="evidence" value="ECO:0007669"/>
    <property type="project" value="UniProtKB-UniRule"/>
</dbReference>
<dbReference type="Gene3D" id="3.40.50.300">
    <property type="entry name" value="P-loop containing nucleotide triphosphate hydrolases"/>
    <property type="match status" value="1"/>
</dbReference>
<dbReference type="GO" id="GO:0005524">
    <property type="term" value="F:ATP binding"/>
    <property type="evidence" value="ECO:0007669"/>
    <property type="project" value="UniProtKB-UniRule"/>
</dbReference>
<evidence type="ECO:0000256" key="2">
    <source>
        <dbReference type="ARBA" id="ARBA00022664"/>
    </source>
</evidence>
<name>A0AA41VL56_PAPNU</name>
<comment type="subcellular location">
    <subcellularLocation>
        <location evidence="1 6">Nucleus</location>
    </subcellularLocation>
</comment>
<feature type="domain" description="Clp1 N-terminal" evidence="8">
    <location>
        <begin position="24"/>
        <end position="115"/>
    </location>
</feature>
<dbReference type="GO" id="GO:0006388">
    <property type="term" value="P:tRNA splicing, via endonucleolytic cleavage and ligation"/>
    <property type="evidence" value="ECO:0007669"/>
    <property type="project" value="TreeGrafter"/>
</dbReference>
<dbReference type="GO" id="GO:0005849">
    <property type="term" value="C:mRNA cleavage factor complex"/>
    <property type="evidence" value="ECO:0007669"/>
    <property type="project" value="InterPro"/>
</dbReference>
<dbReference type="Gene3D" id="2.60.120.1030">
    <property type="entry name" value="Clp1, DNA binding domain"/>
    <property type="match status" value="1"/>
</dbReference>
<dbReference type="InterPro" id="IPR032324">
    <property type="entry name" value="Clp1_N"/>
</dbReference>
<dbReference type="InterPro" id="IPR038238">
    <property type="entry name" value="Clp1_C_sf"/>
</dbReference>
<feature type="binding site" evidence="6">
    <location>
        <begin position="138"/>
        <end position="143"/>
    </location>
    <ligand>
        <name>ATP</name>
        <dbReference type="ChEBI" id="CHEBI:30616"/>
    </ligand>
</feature>
<gene>
    <name evidence="10" type="ORF">MKW94_022426</name>
</gene>
<evidence type="ECO:0000256" key="6">
    <source>
        <dbReference type="HAMAP-Rule" id="MF_03035"/>
    </source>
</evidence>
<dbReference type="Pfam" id="PF16573">
    <property type="entry name" value="CLP1_N"/>
    <property type="match status" value="1"/>
</dbReference>
<comment type="function">
    <text evidence="6">Required for endonucleolytic cleavage during polyadenylation-dependent pre-mRNA 3'-end formation.</text>
</comment>
<evidence type="ECO:0000313" key="11">
    <source>
        <dbReference type="Proteomes" id="UP001177140"/>
    </source>
</evidence>
<evidence type="ECO:0000259" key="8">
    <source>
        <dbReference type="Pfam" id="PF16573"/>
    </source>
</evidence>
<dbReference type="InterPro" id="IPR028606">
    <property type="entry name" value="Clp1"/>
</dbReference>
<protein>
    <recommendedName>
        <fullName evidence="6">Protein CLP1 homolog</fullName>
    </recommendedName>
</protein>
<comment type="similarity">
    <text evidence="6">Belongs to the Clp1 family. Clp1 subfamily.</text>
</comment>
<feature type="domain" description="Clp1 C-terminal" evidence="7">
    <location>
        <begin position="329"/>
        <end position="439"/>
    </location>
</feature>
<dbReference type="InterPro" id="IPR045116">
    <property type="entry name" value="Clp1/Grc3"/>
</dbReference>
<dbReference type="InterPro" id="IPR027417">
    <property type="entry name" value="P-loop_NTPase"/>
</dbReference>
<feature type="binding site" evidence="6">
    <location>
        <position position="70"/>
    </location>
    <ligand>
        <name>ATP</name>
        <dbReference type="ChEBI" id="CHEBI:30616"/>
    </ligand>
</feature>
<dbReference type="InterPro" id="IPR038239">
    <property type="entry name" value="Clp1_N_sf"/>
</dbReference>
<dbReference type="GO" id="GO:0051731">
    <property type="term" value="F:polynucleotide 5'-hydroxyl-kinase activity"/>
    <property type="evidence" value="ECO:0007669"/>
    <property type="project" value="InterPro"/>
</dbReference>
<dbReference type="SUPFAM" id="SSF52540">
    <property type="entry name" value="P-loop containing nucleoside triphosphate hydrolases"/>
    <property type="match status" value="1"/>
</dbReference>
<organism evidence="10 11">
    <name type="scientific">Papaver nudicaule</name>
    <name type="common">Iceland poppy</name>
    <dbReference type="NCBI Taxonomy" id="74823"/>
    <lineage>
        <taxon>Eukaryota</taxon>
        <taxon>Viridiplantae</taxon>
        <taxon>Streptophyta</taxon>
        <taxon>Embryophyta</taxon>
        <taxon>Tracheophyta</taxon>
        <taxon>Spermatophyta</taxon>
        <taxon>Magnoliopsida</taxon>
        <taxon>Ranunculales</taxon>
        <taxon>Papaveraceae</taxon>
        <taxon>Papaveroideae</taxon>
        <taxon>Papaver</taxon>
    </lineage>
</organism>
<evidence type="ECO:0000256" key="4">
    <source>
        <dbReference type="ARBA" id="ARBA00022840"/>
    </source>
</evidence>
<dbReference type="FunFam" id="3.40.50.300:FF:001231">
    <property type="entry name" value="Protein CLP1 homolog"/>
    <property type="match status" value="1"/>
</dbReference>
<dbReference type="Pfam" id="PF06807">
    <property type="entry name" value="Clp1"/>
    <property type="match status" value="1"/>
</dbReference>
<keyword evidence="11" id="KW-1185">Reference proteome</keyword>
<dbReference type="Gene3D" id="2.40.30.330">
    <property type="entry name" value="Pre-mRNA cleavage complex subunit Clp1, C-terminal domain"/>
    <property type="match status" value="1"/>
</dbReference>
<dbReference type="Proteomes" id="UP001177140">
    <property type="component" value="Unassembled WGS sequence"/>
</dbReference>
<dbReference type="PANTHER" id="PTHR12755:SF6">
    <property type="entry name" value="POLYRIBONUCLEOTIDE 5'-HYDROXYL-KINASE CLP1"/>
    <property type="match status" value="1"/>
</dbReference>
<evidence type="ECO:0000313" key="10">
    <source>
        <dbReference type="EMBL" id="MCL7043292.1"/>
    </source>
</evidence>
<dbReference type="AlphaFoldDB" id="A0AA41VL56"/>
<evidence type="ECO:0000256" key="3">
    <source>
        <dbReference type="ARBA" id="ARBA00022741"/>
    </source>
</evidence>
<comment type="caution">
    <text evidence="10">The sequence shown here is derived from an EMBL/GenBank/DDBJ whole genome shotgun (WGS) entry which is preliminary data.</text>
</comment>
<dbReference type="Pfam" id="PF16575">
    <property type="entry name" value="CLP1_P"/>
    <property type="match status" value="1"/>
</dbReference>
<dbReference type="FunFam" id="2.60.120.1030:FF:000001">
    <property type="entry name" value="Protein CLP1 homolog 5"/>
    <property type="match status" value="1"/>
</dbReference>